<dbReference type="Proteomes" id="UP000243342">
    <property type="component" value="Unassembled WGS sequence"/>
</dbReference>
<dbReference type="PROSITE" id="PS50977">
    <property type="entry name" value="HTH_TETR_2"/>
    <property type="match status" value="1"/>
</dbReference>
<evidence type="ECO:0000256" key="2">
    <source>
        <dbReference type="PROSITE-ProRule" id="PRU00335"/>
    </source>
</evidence>
<feature type="DNA-binding region" description="H-T-H motif" evidence="2">
    <location>
        <begin position="41"/>
        <end position="60"/>
    </location>
</feature>
<evidence type="ECO:0000313" key="6">
    <source>
        <dbReference type="Proteomes" id="UP000243342"/>
    </source>
</evidence>
<dbReference type="Gene3D" id="1.10.357.10">
    <property type="entry name" value="Tetracycline Repressor, domain 2"/>
    <property type="match status" value="1"/>
</dbReference>
<dbReference type="OrthoDB" id="9179041at2"/>
<dbReference type="GO" id="GO:0003700">
    <property type="term" value="F:DNA-binding transcription factor activity"/>
    <property type="evidence" value="ECO:0007669"/>
    <property type="project" value="TreeGrafter"/>
</dbReference>
<keyword evidence="6" id="KW-1185">Reference proteome</keyword>
<dbReference type="PANTHER" id="PTHR30055:SF237">
    <property type="entry name" value="TRANSCRIPTIONAL REPRESSOR MCE3R"/>
    <property type="match status" value="1"/>
</dbReference>
<dbReference type="RefSeq" id="WP_071657940.1">
    <property type="nucleotide sequence ID" value="NZ_MLCF01000115.1"/>
</dbReference>
<proteinExistence type="predicted"/>
<dbReference type="Pfam" id="PF17932">
    <property type="entry name" value="TetR_C_24"/>
    <property type="match status" value="1"/>
</dbReference>
<feature type="compositionally biased region" description="Low complexity" evidence="3">
    <location>
        <begin position="162"/>
        <end position="179"/>
    </location>
</feature>
<gene>
    <name evidence="5" type="ORF">BIV57_18070</name>
</gene>
<organism evidence="5 6">
    <name type="scientific">Mangrovactinospora gilvigrisea</name>
    <dbReference type="NCBI Taxonomy" id="1428644"/>
    <lineage>
        <taxon>Bacteria</taxon>
        <taxon>Bacillati</taxon>
        <taxon>Actinomycetota</taxon>
        <taxon>Actinomycetes</taxon>
        <taxon>Kitasatosporales</taxon>
        <taxon>Streptomycetaceae</taxon>
        <taxon>Mangrovactinospora</taxon>
    </lineage>
</organism>
<evidence type="ECO:0000256" key="1">
    <source>
        <dbReference type="ARBA" id="ARBA00023125"/>
    </source>
</evidence>
<dbReference type="InterPro" id="IPR050109">
    <property type="entry name" value="HTH-type_TetR-like_transc_reg"/>
</dbReference>
<dbReference type="STRING" id="1428644.BIV57_18070"/>
<dbReference type="SUPFAM" id="SSF46689">
    <property type="entry name" value="Homeodomain-like"/>
    <property type="match status" value="1"/>
</dbReference>
<feature type="region of interest" description="Disordered" evidence="3">
    <location>
        <begin position="162"/>
        <end position="192"/>
    </location>
</feature>
<comment type="caution">
    <text evidence="5">The sequence shown here is derived from an EMBL/GenBank/DDBJ whole genome shotgun (WGS) entry which is preliminary data.</text>
</comment>
<dbReference type="Gene3D" id="1.10.10.60">
    <property type="entry name" value="Homeodomain-like"/>
    <property type="match status" value="1"/>
</dbReference>
<dbReference type="AlphaFoldDB" id="A0A1J7C3F2"/>
<feature type="domain" description="HTH tetR-type" evidence="4">
    <location>
        <begin position="18"/>
        <end position="78"/>
    </location>
</feature>
<evidence type="ECO:0000256" key="3">
    <source>
        <dbReference type="SAM" id="MobiDB-lite"/>
    </source>
</evidence>
<dbReference type="InterPro" id="IPR001647">
    <property type="entry name" value="HTH_TetR"/>
</dbReference>
<dbReference type="PRINTS" id="PR00455">
    <property type="entry name" value="HTHTETR"/>
</dbReference>
<dbReference type="Pfam" id="PF00440">
    <property type="entry name" value="TetR_N"/>
    <property type="match status" value="1"/>
</dbReference>
<sequence>MTSSPAQPPEGAERPGAASRREEILAAAARLFAARGYHGVGVDEIGGAVGITGPGLYRHFRGKKAMLAELLVGISERLLDEGTKKVAQAADPASALDALIRWHVAFALDSPDLITLHGRELAHLSDADRKRVRRLQRQYVELWVDVVAKTYPERIAAASAGSAASGGSAGSAGSAAAAGRVGGGPDGGATEPEEDLARAAVHAVFGLINSTPYSVHPAPDRAGMDDLLQRLAHGALASI</sequence>
<dbReference type="SUPFAM" id="SSF48498">
    <property type="entry name" value="Tetracyclin repressor-like, C-terminal domain"/>
    <property type="match status" value="1"/>
</dbReference>
<dbReference type="EMBL" id="MLCF01000115">
    <property type="protein sequence ID" value="OIV36072.1"/>
    <property type="molecule type" value="Genomic_DNA"/>
</dbReference>
<accession>A0A1J7C3F2</accession>
<keyword evidence="1 2" id="KW-0238">DNA-binding</keyword>
<dbReference type="InterPro" id="IPR041490">
    <property type="entry name" value="KstR2_TetR_C"/>
</dbReference>
<dbReference type="InterPro" id="IPR036271">
    <property type="entry name" value="Tet_transcr_reg_TetR-rel_C_sf"/>
</dbReference>
<dbReference type="GO" id="GO:0000976">
    <property type="term" value="F:transcription cis-regulatory region binding"/>
    <property type="evidence" value="ECO:0007669"/>
    <property type="project" value="TreeGrafter"/>
</dbReference>
<dbReference type="PANTHER" id="PTHR30055">
    <property type="entry name" value="HTH-TYPE TRANSCRIPTIONAL REGULATOR RUTR"/>
    <property type="match status" value="1"/>
</dbReference>
<evidence type="ECO:0000259" key="4">
    <source>
        <dbReference type="PROSITE" id="PS50977"/>
    </source>
</evidence>
<dbReference type="InterPro" id="IPR009057">
    <property type="entry name" value="Homeodomain-like_sf"/>
</dbReference>
<protein>
    <recommendedName>
        <fullName evidence="4">HTH tetR-type domain-containing protein</fullName>
    </recommendedName>
</protein>
<evidence type="ECO:0000313" key="5">
    <source>
        <dbReference type="EMBL" id="OIV36072.1"/>
    </source>
</evidence>
<reference evidence="5 6" key="1">
    <citation type="submission" date="2016-10" db="EMBL/GenBank/DDBJ databases">
        <title>Genome sequence of Streptomyces gilvigriseus MUSC 26.</title>
        <authorList>
            <person name="Lee L.-H."/>
            <person name="Ser H.-L."/>
        </authorList>
    </citation>
    <scope>NUCLEOTIDE SEQUENCE [LARGE SCALE GENOMIC DNA]</scope>
    <source>
        <strain evidence="5 6">MUSC 26</strain>
    </source>
</reference>
<name>A0A1J7C3F2_9ACTN</name>